<evidence type="ECO:0008006" key="2">
    <source>
        <dbReference type="Google" id="ProtNLM"/>
    </source>
</evidence>
<protein>
    <recommendedName>
        <fullName evidence="2">DUF1353 domain-containing protein</fullName>
    </recommendedName>
</protein>
<dbReference type="AlphaFoldDB" id="X1AH47"/>
<gene>
    <name evidence="1" type="ORF">S01H4_15887</name>
</gene>
<comment type="caution">
    <text evidence="1">The sequence shown here is derived from an EMBL/GenBank/DDBJ whole genome shotgun (WGS) entry which is preliminary data.</text>
</comment>
<dbReference type="EMBL" id="BART01006961">
    <property type="protein sequence ID" value="GAG72008.1"/>
    <property type="molecule type" value="Genomic_DNA"/>
</dbReference>
<name>X1AH47_9ZZZZ</name>
<sequence>MFASKPLLRYVGPNEAGRALYILAEDLVFHIGLDGNRGSGITVTVPAGIETDLASVPRPLRWLFPPDGPWQAAAVLHDHLYTVPGCSRFLADALLREAMSRLGIPLWQRVIMYYAVRLFGGSYRRVG</sequence>
<dbReference type="Pfam" id="PF07087">
    <property type="entry name" value="DUF1353"/>
    <property type="match status" value="1"/>
</dbReference>
<dbReference type="InterPro" id="IPR010767">
    <property type="entry name" value="Phage_CGC-2007_Cje0229"/>
</dbReference>
<accession>X1AH47</accession>
<evidence type="ECO:0000313" key="1">
    <source>
        <dbReference type="EMBL" id="GAG72008.1"/>
    </source>
</evidence>
<organism evidence="1">
    <name type="scientific">marine sediment metagenome</name>
    <dbReference type="NCBI Taxonomy" id="412755"/>
    <lineage>
        <taxon>unclassified sequences</taxon>
        <taxon>metagenomes</taxon>
        <taxon>ecological metagenomes</taxon>
    </lineage>
</organism>
<reference evidence="1" key="1">
    <citation type="journal article" date="2014" name="Front. Microbiol.">
        <title>High frequency of phylogenetically diverse reductive dehalogenase-homologous genes in deep subseafloor sedimentary metagenomes.</title>
        <authorList>
            <person name="Kawai M."/>
            <person name="Futagami T."/>
            <person name="Toyoda A."/>
            <person name="Takaki Y."/>
            <person name="Nishi S."/>
            <person name="Hori S."/>
            <person name="Arai W."/>
            <person name="Tsubouchi T."/>
            <person name="Morono Y."/>
            <person name="Uchiyama I."/>
            <person name="Ito T."/>
            <person name="Fujiyama A."/>
            <person name="Inagaki F."/>
            <person name="Takami H."/>
        </authorList>
    </citation>
    <scope>NUCLEOTIDE SEQUENCE</scope>
    <source>
        <strain evidence="1">Expedition CK06-06</strain>
    </source>
</reference>
<proteinExistence type="predicted"/>